<dbReference type="InterPro" id="IPR002048">
    <property type="entry name" value="EF_hand_dom"/>
</dbReference>
<gene>
    <name evidence="3" type="ORF">MNBD_ALPHA06-1300</name>
</gene>
<dbReference type="AlphaFoldDB" id="A0A3B0RD34"/>
<accession>A0A3B0RD34</accession>
<feature type="domain" description="EF-hand" evidence="2">
    <location>
        <begin position="1"/>
        <end position="24"/>
    </location>
</feature>
<sequence>MDSNEDGRISRSEFVSGPGMFMQRFDANKDGVVTRDEMQTVRKNTTTRRPPMKGRNNR</sequence>
<reference evidence="3" key="1">
    <citation type="submission" date="2018-06" db="EMBL/GenBank/DDBJ databases">
        <authorList>
            <person name="Zhirakovskaya E."/>
        </authorList>
    </citation>
    <scope>NUCLEOTIDE SEQUENCE</scope>
</reference>
<dbReference type="InterPro" id="IPR018247">
    <property type="entry name" value="EF_Hand_1_Ca_BS"/>
</dbReference>
<dbReference type="PROSITE" id="PS00018">
    <property type="entry name" value="EF_HAND_1"/>
    <property type="match status" value="2"/>
</dbReference>
<dbReference type="Pfam" id="PF13202">
    <property type="entry name" value="EF-hand_5"/>
    <property type="match status" value="2"/>
</dbReference>
<feature type="region of interest" description="Disordered" evidence="1">
    <location>
        <begin position="20"/>
        <end position="58"/>
    </location>
</feature>
<feature type="compositionally biased region" description="Basic and acidic residues" evidence="1">
    <location>
        <begin position="26"/>
        <end position="40"/>
    </location>
</feature>
<evidence type="ECO:0000256" key="1">
    <source>
        <dbReference type="SAM" id="MobiDB-lite"/>
    </source>
</evidence>
<protein>
    <recommendedName>
        <fullName evidence="2">EF-hand domain-containing protein</fullName>
    </recommendedName>
</protein>
<organism evidence="3">
    <name type="scientific">hydrothermal vent metagenome</name>
    <dbReference type="NCBI Taxonomy" id="652676"/>
    <lineage>
        <taxon>unclassified sequences</taxon>
        <taxon>metagenomes</taxon>
        <taxon>ecological metagenomes</taxon>
    </lineage>
</organism>
<dbReference type="SUPFAM" id="SSF47473">
    <property type="entry name" value="EF-hand"/>
    <property type="match status" value="1"/>
</dbReference>
<dbReference type="PROSITE" id="PS50222">
    <property type="entry name" value="EF_HAND_2"/>
    <property type="match status" value="1"/>
</dbReference>
<name>A0A3B0RD34_9ZZZZ</name>
<evidence type="ECO:0000259" key="2">
    <source>
        <dbReference type="PROSITE" id="PS50222"/>
    </source>
</evidence>
<dbReference type="InterPro" id="IPR011992">
    <property type="entry name" value="EF-hand-dom_pair"/>
</dbReference>
<dbReference type="EMBL" id="UOEE01000089">
    <property type="protein sequence ID" value="VAV89537.1"/>
    <property type="molecule type" value="Genomic_DNA"/>
</dbReference>
<proteinExistence type="predicted"/>
<dbReference type="GO" id="GO:0005509">
    <property type="term" value="F:calcium ion binding"/>
    <property type="evidence" value="ECO:0007669"/>
    <property type="project" value="InterPro"/>
</dbReference>
<dbReference type="Gene3D" id="1.10.238.10">
    <property type="entry name" value="EF-hand"/>
    <property type="match status" value="1"/>
</dbReference>
<evidence type="ECO:0000313" key="3">
    <source>
        <dbReference type="EMBL" id="VAV89537.1"/>
    </source>
</evidence>